<comment type="caution">
    <text evidence="2">The sequence shown here is derived from an EMBL/GenBank/DDBJ whole genome shotgun (WGS) entry which is preliminary data.</text>
</comment>
<evidence type="ECO:0000313" key="2">
    <source>
        <dbReference type="EMBL" id="NEW07648.1"/>
    </source>
</evidence>
<evidence type="ECO:0000256" key="1">
    <source>
        <dbReference type="SAM" id="SignalP"/>
    </source>
</evidence>
<dbReference type="AlphaFoldDB" id="A0A6G4A019"/>
<name>A0A6G4A019_9BACL</name>
<proteinExistence type="predicted"/>
<dbReference type="RefSeq" id="WP_163948993.1">
    <property type="nucleotide sequence ID" value="NZ_JAAIKC010000006.1"/>
</dbReference>
<sequence length="151" mass="16698">MKKKVVAILATVALVSTLSTTAMARDAKPESDSSSSPNVFYGVGDYFTATFDSFNDLDYYSWYNDGPARTVFLYFWQPNYTTLDYGINSVGISGSTPGASQRLWKANGRENWQVYVPAGSTLTVDTRSFTYSGTNPNVKYELLLNSGYTPQ</sequence>
<keyword evidence="1" id="KW-0732">Signal</keyword>
<feature type="chain" id="PRO_5026101891" evidence="1">
    <location>
        <begin position="25"/>
        <end position="151"/>
    </location>
</feature>
<protein>
    <submittedName>
        <fullName evidence="2">Uncharacterized protein</fullName>
    </submittedName>
</protein>
<accession>A0A6G4A019</accession>
<organism evidence="2">
    <name type="scientific">Paenibacillus sp. SYP-B3998</name>
    <dbReference type="NCBI Taxonomy" id="2678564"/>
    <lineage>
        <taxon>Bacteria</taxon>
        <taxon>Bacillati</taxon>
        <taxon>Bacillota</taxon>
        <taxon>Bacilli</taxon>
        <taxon>Bacillales</taxon>
        <taxon>Paenibacillaceae</taxon>
        <taxon>Paenibacillus</taxon>
    </lineage>
</organism>
<dbReference type="EMBL" id="JAAIKC010000006">
    <property type="protein sequence ID" value="NEW07648.1"/>
    <property type="molecule type" value="Genomic_DNA"/>
</dbReference>
<reference evidence="2" key="1">
    <citation type="submission" date="2020-02" db="EMBL/GenBank/DDBJ databases">
        <authorList>
            <person name="Shen X.-R."/>
            <person name="Zhang Y.-X."/>
        </authorList>
    </citation>
    <scope>NUCLEOTIDE SEQUENCE</scope>
    <source>
        <strain evidence="2">SYP-B3998</strain>
    </source>
</reference>
<gene>
    <name evidence="2" type="ORF">GK047_16730</name>
</gene>
<feature type="signal peptide" evidence="1">
    <location>
        <begin position="1"/>
        <end position="24"/>
    </location>
</feature>